<accession>A0AAV4SSU3</accession>
<dbReference type="Proteomes" id="UP001054945">
    <property type="component" value="Unassembled WGS sequence"/>
</dbReference>
<feature type="region of interest" description="Disordered" evidence="1">
    <location>
        <begin position="41"/>
        <end position="80"/>
    </location>
</feature>
<proteinExistence type="predicted"/>
<evidence type="ECO:0000313" key="2">
    <source>
        <dbReference type="EMBL" id="GIY37155.1"/>
    </source>
</evidence>
<protein>
    <submittedName>
        <fullName evidence="2">Uncharacterized protein</fullName>
    </submittedName>
</protein>
<reference evidence="2 3" key="1">
    <citation type="submission" date="2021-06" db="EMBL/GenBank/DDBJ databases">
        <title>Caerostris extrusa draft genome.</title>
        <authorList>
            <person name="Kono N."/>
            <person name="Arakawa K."/>
        </authorList>
    </citation>
    <scope>NUCLEOTIDE SEQUENCE [LARGE SCALE GENOMIC DNA]</scope>
</reference>
<dbReference type="EMBL" id="BPLR01010130">
    <property type="protein sequence ID" value="GIY37155.1"/>
    <property type="molecule type" value="Genomic_DNA"/>
</dbReference>
<name>A0AAV4SSU3_CAEEX</name>
<evidence type="ECO:0000313" key="3">
    <source>
        <dbReference type="Proteomes" id="UP001054945"/>
    </source>
</evidence>
<gene>
    <name evidence="2" type="ORF">CEXT_727961</name>
</gene>
<organism evidence="2 3">
    <name type="scientific">Caerostris extrusa</name>
    <name type="common">Bark spider</name>
    <name type="synonym">Caerostris bankana</name>
    <dbReference type="NCBI Taxonomy" id="172846"/>
    <lineage>
        <taxon>Eukaryota</taxon>
        <taxon>Metazoa</taxon>
        <taxon>Ecdysozoa</taxon>
        <taxon>Arthropoda</taxon>
        <taxon>Chelicerata</taxon>
        <taxon>Arachnida</taxon>
        <taxon>Araneae</taxon>
        <taxon>Araneomorphae</taxon>
        <taxon>Entelegynae</taxon>
        <taxon>Araneoidea</taxon>
        <taxon>Araneidae</taxon>
        <taxon>Caerostris</taxon>
    </lineage>
</organism>
<comment type="caution">
    <text evidence="2">The sequence shown here is derived from an EMBL/GenBank/DDBJ whole genome shotgun (WGS) entry which is preliminary data.</text>
</comment>
<keyword evidence="3" id="KW-1185">Reference proteome</keyword>
<dbReference type="AlphaFoldDB" id="A0AAV4SSU3"/>
<evidence type="ECO:0000256" key="1">
    <source>
        <dbReference type="SAM" id="MobiDB-lite"/>
    </source>
</evidence>
<sequence length="112" mass="11735">MGIQIGKAVENCKTVNSNLSPTDVSGTEMAEYPLTGLLSTATTRTSRCPSRSSPRWTACPAPCSRAAPPSPSSPASRSRRAGVIIPVSRFGVEAVKSTTRRTKELVGGGEMI</sequence>
<feature type="compositionally biased region" description="Low complexity" evidence="1">
    <location>
        <begin position="41"/>
        <end position="67"/>
    </location>
</feature>